<dbReference type="RefSeq" id="WP_258818277.1">
    <property type="nucleotide sequence ID" value="NZ_JANUGW010000015.1"/>
</dbReference>
<dbReference type="CDD" id="cd17580">
    <property type="entry name" value="REC_2_DhkD-like"/>
    <property type="match status" value="1"/>
</dbReference>
<dbReference type="InterPro" id="IPR029016">
    <property type="entry name" value="GAF-like_dom_sf"/>
</dbReference>
<dbReference type="SUPFAM" id="SSF52172">
    <property type="entry name" value="CheY-like"/>
    <property type="match status" value="1"/>
</dbReference>
<keyword evidence="5" id="KW-0418">Kinase</keyword>
<dbReference type="InterPro" id="IPR003661">
    <property type="entry name" value="HisK_dim/P_dom"/>
</dbReference>
<reference evidence="10 11" key="1">
    <citation type="submission" date="2022-08" db="EMBL/GenBank/DDBJ databases">
        <title>Reclassification of Massilia species as members of the genera Telluria, Duganella, Pseudoduganella, Mokoshia gen. nov. and Zemynaea gen. nov. using orthogonal and non-orthogonal genome-based approaches.</title>
        <authorList>
            <person name="Bowman J.P."/>
        </authorList>
    </citation>
    <scope>NUCLEOTIDE SEQUENCE [LARGE SCALE GENOMIC DNA]</scope>
    <source>
        <strain evidence="10 11">JCM 31316</strain>
    </source>
</reference>
<accession>A0ABT1ZUW6</accession>
<evidence type="ECO:0000256" key="2">
    <source>
        <dbReference type="ARBA" id="ARBA00012438"/>
    </source>
</evidence>
<feature type="domain" description="PAC" evidence="9">
    <location>
        <begin position="406"/>
        <end position="453"/>
    </location>
</feature>
<dbReference type="Pfam" id="PF13185">
    <property type="entry name" value="GAF_2"/>
    <property type="match status" value="1"/>
</dbReference>
<dbReference type="SUPFAM" id="SSF47384">
    <property type="entry name" value="Homodimeric domain of signal transducing histidine kinase"/>
    <property type="match status" value="1"/>
</dbReference>
<dbReference type="SMART" id="SM00387">
    <property type="entry name" value="HATPase_c"/>
    <property type="match status" value="1"/>
</dbReference>
<keyword evidence="10" id="KW-0067">ATP-binding</keyword>
<dbReference type="PROSITE" id="PS50113">
    <property type="entry name" value="PAC"/>
    <property type="match status" value="1"/>
</dbReference>
<dbReference type="Pfam" id="PF02518">
    <property type="entry name" value="HATPase_c"/>
    <property type="match status" value="1"/>
</dbReference>
<dbReference type="InterPro" id="IPR003018">
    <property type="entry name" value="GAF"/>
</dbReference>
<keyword evidence="11" id="KW-1185">Reference proteome</keyword>
<dbReference type="SUPFAM" id="SSF55781">
    <property type="entry name" value="GAF domain-like"/>
    <property type="match status" value="1"/>
</dbReference>
<dbReference type="NCBIfam" id="TIGR00229">
    <property type="entry name" value="sensory_box"/>
    <property type="match status" value="1"/>
</dbReference>
<dbReference type="Gene3D" id="3.30.450.20">
    <property type="entry name" value="PAS domain"/>
    <property type="match status" value="2"/>
</dbReference>
<dbReference type="SMART" id="SM00065">
    <property type="entry name" value="GAF"/>
    <property type="match status" value="1"/>
</dbReference>
<proteinExistence type="predicted"/>
<dbReference type="SMART" id="SM00086">
    <property type="entry name" value="PAC"/>
    <property type="match status" value="2"/>
</dbReference>
<keyword evidence="4" id="KW-0808">Transferase</keyword>
<organism evidence="10 11">
    <name type="scientific">Massilia pinisoli</name>
    <dbReference type="NCBI Taxonomy" id="1772194"/>
    <lineage>
        <taxon>Bacteria</taxon>
        <taxon>Pseudomonadati</taxon>
        <taxon>Pseudomonadota</taxon>
        <taxon>Betaproteobacteria</taxon>
        <taxon>Burkholderiales</taxon>
        <taxon>Oxalobacteraceae</taxon>
        <taxon>Telluria group</taxon>
        <taxon>Massilia</taxon>
    </lineage>
</organism>
<comment type="caution">
    <text evidence="10">The sequence shown here is derived from an EMBL/GenBank/DDBJ whole genome shotgun (WGS) entry which is preliminary data.</text>
</comment>
<protein>
    <recommendedName>
        <fullName evidence="2">histidine kinase</fullName>
        <ecNumber evidence="2">2.7.13.3</ecNumber>
    </recommendedName>
</protein>
<dbReference type="Pfam" id="PF00072">
    <property type="entry name" value="Response_reg"/>
    <property type="match status" value="1"/>
</dbReference>
<dbReference type="InterPro" id="IPR036097">
    <property type="entry name" value="HisK_dim/P_sf"/>
</dbReference>
<feature type="domain" description="Response regulatory" evidence="8">
    <location>
        <begin position="710"/>
        <end position="826"/>
    </location>
</feature>
<dbReference type="GO" id="GO:0005524">
    <property type="term" value="F:ATP binding"/>
    <property type="evidence" value="ECO:0007669"/>
    <property type="project" value="UniProtKB-KW"/>
</dbReference>
<dbReference type="CDD" id="cd00082">
    <property type="entry name" value="HisKA"/>
    <property type="match status" value="1"/>
</dbReference>
<comment type="catalytic activity">
    <reaction evidence="1">
        <text>ATP + protein L-histidine = ADP + protein N-phospho-L-histidine.</text>
        <dbReference type="EC" id="2.7.13.3"/>
    </reaction>
</comment>
<evidence type="ECO:0000259" key="9">
    <source>
        <dbReference type="PROSITE" id="PS50113"/>
    </source>
</evidence>
<dbReference type="Gene3D" id="3.40.50.2300">
    <property type="match status" value="1"/>
</dbReference>
<dbReference type="PANTHER" id="PTHR43547:SF2">
    <property type="entry name" value="HYBRID SIGNAL TRANSDUCTION HISTIDINE KINASE C"/>
    <property type="match status" value="1"/>
</dbReference>
<sequence length="829" mass="90476">MADILRTTAGLGGESEVRRLLREHDWSMSPLGPPAGWPPELATAVSMAFSSAFPMFVAWGPDLRFLYNDAYAPILGDKHPAAFGAPFQQVWSEIWPDLVPIVDRALSNISAYFEDLPLTMERKGFRESTWFTFSYSPLHDGHGRVAGLYCTCIETTARVQAERRAAFELTMADALRPLASSDDAIRKGCALLGLELGMARVLYAEVDDGLATMAVPRDWCRPGLAGVAGHTFAIDAFGPELGRAGRAGDVVAVADVRADPRTAGRQGTYLALDIQACLAVPLRRSGRLQAFLMLGLDRPHAWTDADVALARGTAERIRAAADLARVQGTLREERDRSRTILDTIAEGFMLLASDWTVLQINPAGLRIAHMEADDVIGRNHWDIWPEAIDSAAGRMYRRVMRDRVAGTAEYRQRMPDGGEIWCEVRAYPTADDSIVTFFRDVTERKAAEDKLHAADRRKDEFLAMLAHELRNPLAPISAAADLLRIGRLDEARVRQSSAIIGRQVRHMTSLVDDLLDVSRVTRGLVTLARAPVAARTIVDEAIEQVRPMFEARRQHLAVDIADPDATVLGDRARLVQVLANLLNNAAKYTPEDRRIEVAATIDKARGRLLLVVRDEGIGIEPELTPHVFDLFTQAERSSDRAQGGLGLGLALVKNLVELHGGTVLCTSPGLGQGSTFEVALPLMEPAMPTAPPAFATDTAGAASGGRRPLRLLVVDDNVDAAATLGMLLEACGYLVEVEHDSQRALERARQQRPDVALLDIGLPDMDGNELARRLRADAQTGAIVLVAVTGYGQEQDRRAAFEAGFDHHLVKPVDMDELAALLAGIESER</sequence>
<dbReference type="Gene3D" id="3.30.565.10">
    <property type="entry name" value="Histidine kinase-like ATPase, C-terminal domain"/>
    <property type="match status" value="1"/>
</dbReference>
<evidence type="ECO:0000256" key="4">
    <source>
        <dbReference type="ARBA" id="ARBA00022679"/>
    </source>
</evidence>
<evidence type="ECO:0000259" key="7">
    <source>
        <dbReference type="PROSITE" id="PS50109"/>
    </source>
</evidence>
<dbReference type="InterPro" id="IPR011006">
    <property type="entry name" value="CheY-like_superfamily"/>
</dbReference>
<gene>
    <name evidence="10" type="ORF">NX784_19080</name>
</gene>
<dbReference type="SUPFAM" id="SSF55874">
    <property type="entry name" value="ATPase domain of HSP90 chaperone/DNA topoisomerase II/histidine kinase"/>
    <property type="match status" value="1"/>
</dbReference>
<feature type="domain" description="Histidine kinase" evidence="7">
    <location>
        <begin position="464"/>
        <end position="684"/>
    </location>
</feature>
<dbReference type="InterPro" id="IPR001610">
    <property type="entry name" value="PAC"/>
</dbReference>
<feature type="modified residue" description="4-aspartylphosphate" evidence="6">
    <location>
        <position position="759"/>
    </location>
</feature>
<evidence type="ECO:0000313" key="11">
    <source>
        <dbReference type="Proteomes" id="UP001204151"/>
    </source>
</evidence>
<evidence type="ECO:0000256" key="3">
    <source>
        <dbReference type="ARBA" id="ARBA00022553"/>
    </source>
</evidence>
<name>A0ABT1ZUW6_9BURK</name>
<dbReference type="InterPro" id="IPR000014">
    <property type="entry name" value="PAS"/>
</dbReference>
<dbReference type="Pfam" id="PF00512">
    <property type="entry name" value="HisKA"/>
    <property type="match status" value="1"/>
</dbReference>
<evidence type="ECO:0000256" key="5">
    <source>
        <dbReference type="ARBA" id="ARBA00022777"/>
    </source>
</evidence>
<dbReference type="PANTHER" id="PTHR43547">
    <property type="entry name" value="TWO-COMPONENT HISTIDINE KINASE"/>
    <property type="match status" value="1"/>
</dbReference>
<dbReference type="InterPro" id="IPR000700">
    <property type="entry name" value="PAS-assoc_C"/>
</dbReference>
<dbReference type="InterPro" id="IPR004358">
    <property type="entry name" value="Sig_transdc_His_kin-like_C"/>
</dbReference>
<dbReference type="SMART" id="SM00388">
    <property type="entry name" value="HisKA"/>
    <property type="match status" value="1"/>
</dbReference>
<dbReference type="SMART" id="SM00448">
    <property type="entry name" value="REC"/>
    <property type="match status" value="1"/>
</dbReference>
<dbReference type="InterPro" id="IPR001789">
    <property type="entry name" value="Sig_transdc_resp-reg_receiver"/>
</dbReference>
<keyword evidence="10" id="KW-0547">Nucleotide-binding</keyword>
<dbReference type="InterPro" id="IPR013656">
    <property type="entry name" value="PAS_4"/>
</dbReference>
<evidence type="ECO:0000259" key="8">
    <source>
        <dbReference type="PROSITE" id="PS50110"/>
    </source>
</evidence>
<evidence type="ECO:0000256" key="1">
    <source>
        <dbReference type="ARBA" id="ARBA00000085"/>
    </source>
</evidence>
<dbReference type="PROSITE" id="PS50110">
    <property type="entry name" value="RESPONSE_REGULATORY"/>
    <property type="match status" value="1"/>
</dbReference>
<dbReference type="Gene3D" id="1.10.287.130">
    <property type="match status" value="1"/>
</dbReference>
<dbReference type="PRINTS" id="PR00344">
    <property type="entry name" value="BCTRLSENSOR"/>
</dbReference>
<dbReference type="SUPFAM" id="SSF55785">
    <property type="entry name" value="PYP-like sensor domain (PAS domain)"/>
    <property type="match status" value="2"/>
</dbReference>
<dbReference type="PROSITE" id="PS50109">
    <property type="entry name" value="HIS_KIN"/>
    <property type="match status" value="1"/>
</dbReference>
<keyword evidence="3 6" id="KW-0597">Phosphoprotein</keyword>
<dbReference type="Proteomes" id="UP001204151">
    <property type="component" value="Unassembled WGS sequence"/>
</dbReference>
<dbReference type="InterPro" id="IPR035965">
    <property type="entry name" value="PAS-like_dom_sf"/>
</dbReference>
<evidence type="ECO:0000313" key="10">
    <source>
        <dbReference type="EMBL" id="MCS0583701.1"/>
    </source>
</evidence>
<dbReference type="CDD" id="cd00130">
    <property type="entry name" value="PAS"/>
    <property type="match status" value="1"/>
</dbReference>
<dbReference type="EC" id="2.7.13.3" evidence="2"/>
<dbReference type="Gene3D" id="3.30.450.40">
    <property type="match status" value="1"/>
</dbReference>
<dbReference type="EMBL" id="JANUGW010000015">
    <property type="protein sequence ID" value="MCS0583701.1"/>
    <property type="molecule type" value="Genomic_DNA"/>
</dbReference>
<dbReference type="InterPro" id="IPR003594">
    <property type="entry name" value="HATPase_dom"/>
</dbReference>
<dbReference type="Pfam" id="PF08448">
    <property type="entry name" value="PAS_4"/>
    <property type="match status" value="2"/>
</dbReference>
<evidence type="ECO:0000256" key="6">
    <source>
        <dbReference type="PROSITE-ProRule" id="PRU00169"/>
    </source>
</evidence>
<dbReference type="SMART" id="SM00091">
    <property type="entry name" value="PAS"/>
    <property type="match status" value="2"/>
</dbReference>
<dbReference type="InterPro" id="IPR005467">
    <property type="entry name" value="His_kinase_dom"/>
</dbReference>
<dbReference type="InterPro" id="IPR036890">
    <property type="entry name" value="HATPase_C_sf"/>
</dbReference>